<dbReference type="PANTHER" id="PTHR11373">
    <property type="entry name" value="DEOXYNUCLEOSIDE TRIPHOSPHATE TRIPHOSPHOHYDROLASE"/>
    <property type="match status" value="1"/>
</dbReference>
<dbReference type="SUPFAM" id="SSF109604">
    <property type="entry name" value="HD-domain/PDEase-like"/>
    <property type="match status" value="1"/>
</dbReference>
<evidence type="ECO:0000256" key="1">
    <source>
        <dbReference type="ARBA" id="ARBA00022801"/>
    </source>
</evidence>
<feature type="region of interest" description="Disordered" evidence="2">
    <location>
        <begin position="1"/>
        <end position="28"/>
    </location>
</feature>
<keyword evidence="5" id="KW-1185">Reference proteome</keyword>
<dbReference type="Pfam" id="PF01966">
    <property type="entry name" value="HD"/>
    <property type="match status" value="1"/>
</dbReference>
<evidence type="ECO:0000313" key="4">
    <source>
        <dbReference type="EMBL" id="GAA2031928.1"/>
    </source>
</evidence>
<dbReference type="Proteomes" id="UP001500751">
    <property type="component" value="Unassembled WGS sequence"/>
</dbReference>
<proteinExistence type="predicted"/>
<sequence>MSDAYTDADRERHLPDNPSNVRRTPFERDRARVLHSAALRRLAAKTQVVEPGSSDSAFGAYLDSPRTRLTHSLECAQIGRELGKELGADPDLMEAACLSHDLGHPPFGHTGEEALALAAVGCGGFEGNAQSFRILVRLEAKALGPGGEPGGLNLTRAALDAATKYPWTRAEGEARGTGKFGVYSDDEPVFAWMRSGVEPGRTCFEAQVMDWSDDVAYSVHDLEDALHAGHLVPKALLSRDEQAELFELTEVRYAPGAEPAELAEALTRLLTLDYWPGDYDGTFAAQAALKNTTSSLIGRFCQTAAAATRAAAAEAAAAGATGMAAAAAAATTNGTTAAPARPLATPTNPNLPTTAPLTRYVADLVVPREIRLECALLKAITARYVMARADARELRRRQRELVSGLVEGLSAAPDALEPAFRSWYADATDDGTRLRVVVDQVASLTDDAAYGLSRRLGTV</sequence>
<dbReference type="NCBIfam" id="TIGR01353">
    <property type="entry name" value="dGTP_triPase"/>
    <property type="match status" value="1"/>
</dbReference>
<feature type="domain" description="HD" evidence="3">
    <location>
        <begin position="68"/>
        <end position="218"/>
    </location>
</feature>
<dbReference type="SMART" id="SM00471">
    <property type="entry name" value="HDc"/>
    <property type="match status" value="1"/>
</dbReference>
<evidence type="ECO:0000256" key="2">
    <source>
        <dbReference type="SAM" id="MobiDB-lite"/>
    </source>
</evidence>
<dbReference type="Pfam" id="PF13286">
    <property type="entry name" value="HD_assoc"/>
    <property type="match status" value="1"/>
</dbReference>
<dbReference type="RefSeq" id="WP_344666663.1">
    <property type="nucleotide sequence ID" value="NZ_BAAAQN010000018.1"/>
</dbReference>
<accession>A0ABP5FUI9</accession>
<dbReference type="InterPro" id="IPR006674">
    <property type="entry name" value="HD_domain"/>
</dbReference>
<keyword evidence="1" id="KW-0378">Hydrolase</keyword>
<evidence type="ECO:0000313" key="5">
    <source>
        <dbReference type="Proteomes" id="UP001500751"/>
    </source>
</evidence>
<dbReference type="Gene3D" id="1.10.3210.10">
    <property type="entry name" value="Hypothetical protein af1432"/>
    <property type="match status" value="1"/>
</dbReference>
<name>A0ABP5FUI9_9ACTN</name>
<protein>
    <submittedName>
        <fullName evidence="4">Deoxyguanosinetriphosphate triphosphohydrolase</fullName>
    </submittedName>
</protein>
<dbReference type="CDD" id="cd00077">
    <property type="entry name" value="HDc"/>
    <property type="match status" value="1"/>
</dbReference>
<dbReference type="InterPro" id="IPR050135">
    <property type="entry name" value="dGTPase-like"/>
</dbReference>
<organism evidence="4 5">
    <name type="scientific">Catenulispora yoronensis</name>
    <dbReference type="NCBI Taxonomy" id="450799"/>
    <lineage>
        <taxon>Bacteria</taxon>
        <taxon>Bacillati</taxon>
        <taxon>Actinomycetota</taxon>
        <taxon>Actinomycetes</taxon>
        <taxon>Catenulisporales</taxon>
        <taxon>Catenulisporaceae</taxon>
        <taxon>Catenulispora</taxon>
    </lineage>
</organism>
<dbReference type="InterPro" id="IPR006261">
    <property type="entry name" value="dGTPase"/>
</dbReference>
<reference evidence="5" key="1">
    <citation type="journal article" date="2019" name="Int. J. Syst. Evol. Microbiol.">
        <title>The Global Catalogue of Microorganisms (GCM) 10K type strain sequencing project: providing services to taxonomists for standard genome sequencing and annotation.</title>
        <authorList>
            <consortium name="The Broad Institute Genomics Platform"/>
            <consortium name="The Broad Institute Genome Sequencing Center for Infectious Disease"/>
            <person name="Wu L."/>
            <person name="Ma J."/>
        </authorList>
    </citation>
    <scope>NUCLEOTIDE SEQUENCE [LARGE SCALE GENOMIC DNA]</scope>
    <source>
        <strain evidence="5">JCM 16014</strain>
    </source>
</reference>
<evidence type="ECO:0000259" key="3">
    <source>
        <dbReference type="PROSITE" id="PS51831"/>
    </source>
</evidence>
<dbReference type="EMBL" id="BAAAQN010000018">
    <property type="protein sequence ID" value="GAA2031928.1"/>
    <property type="molecule type" value="Genomic_DNA"/>
</dbReference>
<dbReference type="InterPro" id="IPR026875">
    <property type="entry name" value="PHydrolase_assoc_dom"/>
</dbReference>
<dbReference type="InterPro" id="IPR003607">
    <property type="entry name" value="HD/PDEase_dom"/>
</dbReference>
<gene>
    <name evidence="4" type="ORF">GCM10009839_34970</name>
</gene>
<dbReference type="NCBIfam" id="NF002829">
    <property type="entry name" value="PRK03007.1"/>
    <property type="match status" value="1"/>
</dbReference>
<comment type="caution">
    <text evidence="4">The sequence shown here is derived from an EMBL/GenBank/DDBJ whole genome shotgun (WGS) entry which is preliminary data.</text>
</comment>
<dbReference type="PANTHER" id="PTHR11373:SF32">
    <property type="entry name" value="DEOXYGUANOSINETRIPHOSPHATE TRIPHOSPHOHYDROLASE"/>
    <property type="match status" value="1"/>
</dbReference>
<dbReference type="PROSITE" id="PS51831">
    <property type="entry name" value="HD"/>
    <property type="match status" value="1"/>
</dbReference>